<dbReference type="AlphaFoldDB" id="A0A916K279"/>
<dbReference type="RefSeq" id="WP_218092856.1">
    <property type="nucleotide sequence ID" value="NZ_CAJVAS010000012.1"/>
</dbReference>
<sequence length="991" mass="108150">MRVKRTVSLLSLVALCFALAATLLVRVPVTEALNAAEEPVAVVEESADFSKVFYKTNNVAVSSSSPERYGGDASRFYKSSGTDAYLIYETPDPATRVWSGFQVETWYNRNAAGVMAGDMSFEASADNIVYAPLAGVSRTVGTDPLVGGWGRVSWEAAALPAGTKYVKIVFGDTSAHPSTWAIQIGKTTLLSMDNSLQTLQQEITSAQALLGGAVVGVNPGQYPQAAVDAFAAAIGQASAVANNPGSAASALQAAYQELAQARDTFANAVVMALNWPTGASIASASAGLQHITVTWPAIAEAGTYPSVVYHVYQNGAEAATVTGTTYTFTGLKPQLTYAFSVVASAGDDRSRILGPAMLATSDIGLVPAPDFSLIGPDDFADEDYISPEVWVKDHRGIPYYYKHFHTVANAVQLEEPYRGFIDIMVHRATADNFPYNARVQENHLWFTYFYTNPAPWNMYYGMPQVKYRLEAVLEHLLTLQSPQGAFSEYAWGAYNLPGTSFALQFLGQTVRLLEEAKAANPSFPSIDEKLYDRVIEASRKAIVHVLNDSAFWTHGTAYTNQYTLMWSATAAYLAYHPDAAIEAKMHERFTQSSGAFISPAGFYYENSGFDMGYNVGVHMQNMMADYYYFKDTPMEQEMITKESKFIDWLSYNLVLQPDGAFFTSNAAASGRTASDHYERKDIPLAEKLPLARAFVKTQDEVAAEIAQAKSDIVKNGIWPNVPALSQNGGNAYNPYGIYNRILYRYYPTEAERSAAIAQLPYLASDRFNHQRNDDRSGLQFTYVRRPDYYAAFNAGPRKTNAQSFGLGLLWHPAGGIMLSSQTEEMSASSNRRLSWGTRNASAGRVYENGNVLPSYQINGQPIQPVIGHGDVAQGNVGVQYNLGNKGSKTVSFLENGISVQVSHAEAFVEYVPLMIGPEDSVTVSDGTVKVVRGNAVLDIAFDNGATALLEPKGYRIYDYRMHMLTLQASGSLSYTLTMSTVQSDPSNLETP</sequence>
<keyword evidence="3" id="KW-1185">Reference proteome</keyword>
<feature type="signal peptide" evidence="1">
    <location>
        <begin position="1"/>
        <end position="20"/>
    </location>
</feature>
<evidence type="ECO:0008006" key="4">
    <source>
        <dbReference type="Google" id="ProtNLM"/>
    </source>
</evidence>
<organism evidence="2 3">
    <name type="scientific">Paenibacillus solanacearum</name>
    <dbReference type="NCBI Taxonomy" id="2048548"/>
    <lineage>
        <taxon>Bacteria</taxon>
        <taxon>Bacillati</taxon>
        <taxon>Bacillota</taxon>
        <taxon>Bacilli</taxon>
        <taxon>Bacillales</taxon>
        <taxon>Paenibacillaceae</taxon>
        <taxon>Paenibacillus</taxon>
    </lineage>
</organism>
<comment type="caution">
    <text evidence="2">The sequence shown here is derived from an EMBL/GenBank/DDBJ whole genome shotgun (WGS) entry which is preliminary data.</text>
</comment>
<dbReference type="Proteomes" id="UP000693672">
    <property type="component" value="Unassembled WGS sequence"/>
</dbReference>
<evidence type="ECO:0000313" key="3">
    <source>
        <dbReference type="Proteomes" id="UP000693672"/>
    </source>
</evidence>
<reference evidence="2" key="1">
    <citation type="submission" date="2021-06" db="EMBL/GenBank/DDBJ databases">
        <authorList>
            <person name="Criscuolo A."/>
        </authorList>
    </citation>
    <scope>NUCLEOTIDE SEQUENCE</scope>
    <source>
        <strain evidence="2">CIP111600</strain>
    </source>
</reference>
<evidence type="ECO:0000313" key="2">
    <source>
        <dbReference type="EMBL" id="CAG7629358.1"/>
    </source>
</evidence>
<feature type="chain" id="PRO_5037759296" description="Fibronectin type-III domain-containing protein" evidence="1">
    <location>
        <begin position="21"/>
        <end position="991"/>
    </location>
</feature>
<evidence type="ECO:0000256" key="1">
    <source>
        <dbReference type="SAM" id="SignalP"/>
    </source>
</evidence>
<gene>
    <name evidence="2" type="ORF">PAESOLCIP111_03095</name>
</gene>
<accession>A0A916K279</accession>
<dbReference type="EMBL" id="CAJVAS010000012">
    <property type="protein sequence ID" value="CAG7629358.1"/>
    <property type="molecule type" value="Genomic_DNA"/>
</dbReference>
<name>A0A916K279_9BACL</name>
<keyword evidence="1" id="KW-0732">Signal</keyword>
<proteinExistence type="predicted"/>
<protein>
    <recommendedName>
        <fullName evidence="4">Fibronectin type-III domain-containing protein</fullName>
    </recommendedName>
</protein>